<dbReference type="InterPro" id="IPR002178">
    <property type="entry name" value="PTS_EIIA_type-2_dom"/>
</dbReference>
<protein>
    <submittedName>
        <fullName evidence="4">BglG family transcriptional antiterminator</fullName>
    </submittedName>
</protein>
<dbReference type="EMBL" id="PDJE01000001">
    <property type="protein sequence ID" value="PFG32125.1"/>
    <property type="molecule type" value="Genomic_DNA"/>
</dbReference>
<gene>
    <name evidence="4" type="ORF">ATJ78_3109</name>
</gene>
<dbReference type="Gene3D" id="1.10.10.10">
    <property type="entry name" value="Winged helix-like DNA-binding domain superfamily/Winged helix DNA-binding domain"/>
    <property type="match status" value="1"/>
</dbReference>
<proteinExistence type="predicted"/>
<reference evidence="4 5" key="1">
    <citation type="submission" date="2017-10" db="EMBL/GenBank/DDBJ databases">
        <title>Sequencing the genomes of 1000 actinobacteria strains.</title>
        <authorList>
            <person name="Klenk H.-P."/>
        </authorList>
    </citation>
    <scope>NUCLEOTIDE SEQUENCE [LARGE SCALE GENOMIC DNA]</scope>
    <source>
        <strain evidence="4 5">DSM 21798</strain>
    </source>
</reference>
<dbReference type="PROSITE" id="PS51372">
    <property type="entry name" value="PRD_2"/>
    <property type="match status" value="1"/>
</dbReference>
<dbReference type="InterPro" id="IPR016152">
    <property type="entry name" value="PTrfase/Anion_transptr"/>
</dbReference>
<dbReference type="AlphaFoldDB" id="A0A2A9E175"/>
<dbReference type="InterPro" id="IPR013196">
    <property type="entry name" value="HTH_11"/>
</dbReference>
<dbReference type="RefSeq" id="WP_245836354.1">
    <property type="nucleotide sequence ID" value="NZ_PDJE01000001.1"/>
</dbReference>
<dbReference type="InterPro" id="IPR036388">
    <property type="entry name" value="WH-like_DNA-bd_sf"/>
</dbReference>
<dbReference type="Pfam" id="PF00359">
    <property type="entry name" value="PTS_EIIA_2"/>
    <property type="match status" value="1"/>
</dbReference>
<feature type="domain" description="PRD" evidence="3">
    <location>
        <begin position="285"/>
        <end position="391"/>
    </location>
</feature>
<keyword evidence="5" id="KW-1185">Reference proteome</keyword>
<dbReference type="Pfam" id="PF08279">
    <property type="entry name" value="HTH_11"/>
    <property type="match status" value="1"/>
</dbReference>
<dbReference type="InterPro" id="IPR050661">
    <property type="entry name" value="BglG_antiterminators"/>
</dbReference>
<dbReference type="InterPro" id="IPR036634">
    <property type="entry name" value="PRD_sf"/>
</dbReference>
<evidence type="ECO:0000313" key="4">
    <source>
        <dbReference type="EMBL" id="PFG32125.1"/>
    </source>
</evidence>
<dbReference type="SUPFAM" id="SSF55804">
    <property type="entry name" value="Phoshotransferase/anion transport protein"/>
    <property type="match status" value="1"/>
</dbReference>
<dbReference type="Gene3D" id="3.40.930.10">
    <property type="entry name" value="Mannitol-specific EII, Chain A"/>
    <property type="match status" value="1"/>
</dbReference>
<dbReference type="PANTHER" id="PTHR30185">
    <property type="entry name" value="CRYPTIC BETA-GLUCOSIDE BGL OPERON ANTITERMINATOR"/>
    <property type="match status" value="1"/>
</dbReference>
<comment type="caution">
    <text evidence="4">The sequence shown here is derived from an EMBL/GenBank/DDBJ whole genome shotgun (WGS) entry which is preliminary data.</text>
</comment>
<dbReference type="Proteomes" id="UP000221369">
    <property type="component" value="Unassembled WGS sequence"/>
</dbReference>
<organism evidence="4 5">
    <name type="scientific">Paramicrobacterium agarici</name>
    <dbReference type="NCBI Taxonomy" id="630514"/>
    <lineage>
        <taxon>Bacteria</taxon>
        <taxon>Bacillati</taxon>
        <taxon>Actinomycetota</taxon>
        <taxon>Actinomycetes</taxon>
        <taxon>Micrococcales</taxon>
        <taxon>Microbacteriaceae</taxon>
        <taxon>Paramicrobacterium</taxon>
    </lineage>
</organism>
<evidence type="ECO:0000259" key="2">
    <source>
        <dbReference type="PROSITE" id="PS51094"/>
    </source>
</evidence>
<dbReference type="PROSITE" id="PS51094">
    <property type="entry name" value="PTS_EIIA_TYPE_2"/>
    <property type="match status" value="1"/>
</dbReference>
<evidence type="ECO:0000256" key="1">
    <source>
        <dbReference type="ARBA" id="ARBA00022737"/>
    </source>
</evidence>
<dbReference type="GO" id="GO:0006355">
    <property type="term" value="P:regulation of DNA-templated transcription"/>
    <property type="evidence" value="ECO:0007669"/>
    <property type="project" value="InterPro"/>
</dbReference>
<accession>A0A2A9E175</accession>
<sequence>MSADRHSQLLEQLVRSSGWQTAGELADALGVSARSIRTYIARVKSKAGSLPVIESGPEGYRLNRDAYAAYLATGDGSGADGTPRERLHRLVRLLIDDAEGLDVFETASALFISDSTLETDLSRLRALLTDTRLTLKRTGSRVTLHGSELARRRLLSRLFRDETTHGMAQLDAIQREFESESLGSFKTDLIDALQSSGYYINDYGMDNVLLHIAIAADRAGKGTPVETEGRATGADTELRGIVRDLARTHFAEPLGESDIGYIAYLLSTRAVAPRPDADTVAPSEYFTPDEFATVRAIAERAGDEYLVDLTDVDFLTRLTVHVSNLLERAEDQTYSRNPLTKSIKTAYPMIYELAVFIASGLHDARGIDVNDDEIAYIAMHIGAHLQQQTRRDDAATCIVVCPNYYDLQAMLADRVVQALGDALTVTRVVTRTDVPWDHLDADLVLTTIEPPVPAENIVRIQPFLSPADVDRVRVALSRVRRQVRRAAIRDQLLRYLDERLFLRDVDVEGEEAMIRLLGERMLQLDVIDERYIDAAIERERMSSTAFTDTLAVPHAMEMTASRTSIAIAVNERSMPWGDGRVNVVALIAFSADGRAQFQEVFDQFVEVFSERDDVASIIRGGRTFGSFIDELVRTMDS</sequence>
<evidence type="ECO:0000259" key="3">
    <source>
        <dbReference type="PROSITE" id="PS51372"/>
    </source>
</evidence>
<dbReference type="PANTHER" id="PTHR30185:SF12">
    <property type="entry name" value="TRANSCRIPTIONAL REGULATOR MANR"/>
    <property type="match status" value="1"/>
</dbReference>
<feature type="domain" description="PTS EIIA type-2" evidence="2">
    <location>
        <begin position="494"/>
        <end position="635"/>
    </location>
</feature>
<name>A0A2A9E175_9MICO</name>
<dbReference type="InterPro" id="IPR011608">
    <property type="entry name" value="PRD"/>
</dbReference>
<dbReference type="SUPFAM" id="SSF63520">
    <property type="entry name" value="PTS-regulatory domain, PRD"/>
    <property type="match status" value="1"/>
</dbReference>
<evidence type="ECO:0000313" key="5">
    <source>
        <dbReference type="Proteomes" id="UP000221369"/>
    </source>
</evidence>
<keyword evidence="1" id="KW-0677">Repeat</keyword>
<dbReference type="Pfam" id="PF00874">
    <property type="entry name" value="PRD"/>
    <property type="match status" value="1"/>
</dbReference>
<dbReference type="Gene3D" id="1.10.1790.10">
    <property type="entry name" value="PRD domain"/>
    <property type="match status" value="1"/>
</dbReference>